<accession>A0A2V2MQL7</accession>
<sequence>MFFPMLLENTIPENGHTYSIFQKYSIRKKFRTLVWMMKETMQSNKNSSITINYYIKFFLQTLVQQKYNFAYFI</sequence>
<keyword evidence="2" id="KW-1185">Reference proteome</keyword>
<proteinExistence type="predicted"/>
<evidence type="ECO:0000313" key="2">
    <source>
        <dbReference type="Proteomes" id="UP000245934"/>
    </source>
</evidence>
<reference evidence="1 2" key="1">
    <citation type="submission" date="2018-05" db="EMBL/GenBank/DDBJ databases">
        <title>Draft genome of Methanospirillum stamsii Pt1.</title>
        <authorList>
            <person name="Dueholm M.S."/>
            <person name="Nielsen P.H."/>
            <person name="Bakmann L.F."/>
            <person name="Otzen D.E."/>
        </authorList>
    </citation>
    <scope>NUCLEOTIDE SEQUENCE [LARGE SCALE GENOMIC DNA]</scope>
    <source>
        <strain evidence="1 2">Pt1</strain>
    </source>
</reference>
<dbReference type="AlphaFoldDB" id="A0A2V2MQL7"/>
<gene>
    <name evidence="1" type="ORF">DLD82_17190</name>
</gene>
<organism evidence="1 2">
    <name type="scientific">Methanospirillum stamsii</name>
    <dbReference type="NCBI Taxonomy" id="1277351"/>
    <lineage>
        <taxon>Archaea</taxon>
        <taxon>Methanobacteriati</taxon>
        <taxon>Methanobacteriota</taxon>
        <taxon>Stenosarchaea group</taxon>
        <taxon>Methanomicrobia</taxon>
        <taxon>Methanomicrobiales</taxon>
        <taxon>Methanospirillaceae</taxon>
        <taxon>Methanospirillum</taxon>
    </lineage>
</organism>
<protein>
    <submittedName>
        <fullName evidence="1">Uncharacterized protein</fullName>
    </submittedName>
</protein>
<name>A0A2V2MQL7_9EURY</name>
<dbReference type="EMBL" id="QGMZ01000056">
    <property type="protein sequence ID" value="PWR69689.1"/>
    <property type="molecule type" value="Genomic_DNA"/>
</dbReference>
<evidence type="ECO:0000313" key="1">
    <source>
        <dbReference type="EMBL" id="PWR69689.1"/>
    </source>
</evidence>
<comment type="caution">
    <text evidence="1">The sequence shown here is derived from an EMBL/GenBank/DDBJ whole genome shotgun (WGS) entry which is preliminary data.</text>
</comment>
<dbReference type="Proteomes" id="UP000245934">
    <property type="component" value="Unassembled WGS sequence"/>
</dbReference>